<evidence type="ECO:0000259" key="4">
    <source>
        <dbReference type="PROSITE" id="PS01124"/>
    </source>
</evidence>
<sequence length="251" mass="29525">MQEADSLLPSLNWGTFPNHIPQMYQHSLKAIRQQSSRDREFFIELRDSPGRWDAARDKVESIFEELEQAGKGHNELLLEVFLHISHAYSFIAHKQGRMLSEVIGPDYERFDSRLSFYSVHQLREWSLRLLDKINVEFSSEAKSSRRYIIEQMQKYVHEHLSEAITLQTLADHVQLHPVYVSRIFKLETEEKISDYILRLKMEKAQHLLFNGDLRIYQIAERVAEGDSSQKIVLRENVGIAQVHSSDRLRYT</sequence>
<keyword evidence="1" id="KW-0805">Transcription regulation</keyword>
<dbReference type="PANTHER" id="PTHR43280:SF2">
    <property type="entry name" value="HTH-TYPE TRANSCRIPTIONAL REGULATOR EXSA"/>
    <property type="match status" value="1"/>
</dbReference>
<dbReference type="AlphaFoldDB" id="A0A7X0SRZ6"/>
<accession>A0A7X0SRZ6</accession>
<dbReference type="InterPro" id="IPR018060">
    <property type="entry name" value="HTH_AraC"/>
</dbReference>
<evidence type="ECO:0000313" key="5">
    <source>
        <dbReference type="EMBL" id="MBB6734024.1"/>
    </source>
</evidence>
<dbReference type="Gene3D" id="1.10.10.60">
    <property type="entry name" value="Homeodomain-like"/>
    <property type="match status" value="1"/>
</dbReference>
<dbReference type="Proteomes" id="UP000564644">
    <property type="component" value="Unassembled WGS sequence"/>
</dbReference>
<dbReference type="RefSeq" id="WP_185131688.1">
    <property type="nucleotide sequence ID" value="NZ_JACJVO010000032.1"/>
</dbReference>
<protein>
    <recommendedName>
        <fullName evidence="4">HTH araC/xylS-type domain-containing protein</fullName>
    </recommendedName>
</protein>
<feature type="domain" description="HTH araC/xylS-type" evidence="4">
    <location>
        <begin position="150"/>
        <end position="228"/>
    </location>
</feature>
<organism evidence="5 6">
    <name type="scientific">Cohnella zeiphila</name>
    <dbReference type="NCBI Taxonomy" id="2761120"/>
    <lineage>
        <taxon>Bacteria</taxon>
        <taxon>Bacillati</taxon>
        <taxon>Bacillota</taxon>
        <taxon>Bacilli</taxon>
        <taxon>Bacillales</taxon>
        <taxon>Paenibacillaceae</taxon>
        <taxon>Cohnella</taxon>
    </lineage>
</organism>
<reference evidence="5 6" key="1">
    <citation type="submission" date="2020-08" db="EMBL/GenBank/DDBJ databases">
        <title>Cohnella phylogeny.</title>
        <authorList>
            <person name="Dunlap C."/>
        </authorList>
    </citation>
    <scope>NUCLEOTIDE SEQUENCE [LARGE SCALE GENOMIC DNA]</scope>
    <source>
        <strain evidence="5 6">CBP 2801</strain>
    </source>
</reference>
<dbReference type="GO" id="GO:0003700">
    <property type="term" value="F:DNA-binding transcription factor activity"/>
    <property type="evidence" value="ECO:0007669"/>
    <property type="project" value="InterPro"/>
</dbReference>
<evidence type="ECO:0000256" key="2">
    <source>
        <dbReference type="ARBA" id="ARBA00023125"/>
    </source>
</evidence>
<dbReference type="SUPFAM" id="SSF46689">
    <property type="entry name" value="Homeodomain-like"/>
    <property type="match status" value="1"/>
</dbReference>
<comment type="caution">
    <text evidence="5">The sequence shown here is derived from an EMBL/GenBank/DDBJ whole genome shotgun (WGS) entry which is preliminary data.</text>
</comment>
<dbReference type="SMART" id="SM00342">
    <property type="entry name" value="HTH_ARAC"/>
    <property type="match status" value="1"/>
</dbReference>
<dbReference type="PROSITE" id="PS01124">
    <property type="entry name" value="HTH_ARAC_FAMILY_2"/>
    <property type="match status" value="1"/>
</dbReference>
<dbReference type="InterPro" id="IPR009057">
    <property type="entry name" value="Homeodomain-like_sf"/>
</dbReference>
<proteinExistence type="predicted"/>
<evidence type="ECO:0000256" key="3">
    <source>
        <dbReference type="ARBA" id="ARBA00023163"/>
    </source>
</evidence>
<gene>
    <name evidence="5" type="ORF">H7C18_24185</name>
</gene>
<dbReference type="EMBL" id="JACJVO010000032">
    <property type="protein sequence ID" value="MBB6734024.1"/>
    <property type="molecule type" value="Genomic_DNA"/>
</dbReference>
<name>A0A7X0SRZ6_9BACL</name>
<keyword evidence="6" id="KW-1185">Reference proteome</keyword>
<dbReference type="PANTHER" id="PTHR43280">
    <property type="entry name" value="ARAC-FAMILY TRANSCRIPTIONAL REGULATOR"/>
    <property type="match status" value="1"/>
</dbReference>
<evidence type="ECO:0000313" key="6">
    <source>
        <dbReference type="Proteomes" id="UP000564644"/>
    </source>
</evidence>
<keyword evidence="3" id="KW-0804">Transcription</keyword>
<evidence type="ECO:0000256" key="1">
    <source>
        <dbReference type="ARBA" id="ARBA00023015"/>
    </source>
</evidence>
<dbReference type="GO" id="GO:0043565">
    <property type="term" value="F:sequence-specific DNA binding"/>
    <property type="evidence" value="ECO:0007669"/>
    <property type="project" value="InterPro"/>
</dbReference>
<keyword evidence="2" id="KW-0238">DNA-binding</keyword>